<evidence type="ECO:0000313" key="3">
    <source>
        <dbReference type="Proteomes" id="UP000612899"/>
    </source>
</evidence>
<organism evidence="2 3">
    <name type="scientific">Rhizocola hellebori</name>
    <dbReference type="NCBI Taxonomy" id="1392758"/>
    <lineage>
        <taxon>Bacteria</taxon>
        <taxon>Bacillati</taxon>
        <taxon>Actinomycetota</taxon>
        <taxon>Actinomycetes</taxon>
        <taxon>Micromonosporales</taxon>
        <taxon>Micromonosporaceae</taxon>
        <taxon>Rhizocola</taxon>
    </lineage>
</organism>
<name>A0A8J3VN18_9ACTN</name>
<dbReference type="Pfam" id="PF13360">
    <property type="entry name" value="PQQ_2"/>
    <property type="match status" value="1"/>
</dbReference>
<dbReference type="SUPFAM" id="SSF50969">
    <property type="entry name" value="YVTN repeat-like/Quinoprotein amine dehydrogenase"/>
    <property type="match status" value="1"/>
</dbReference>
<dbReference type="AlphaFoldDB" id="A0A8J3VN18"/>
<evidence type="ECO:0000313" key="2">
    <source>
        <dbReference type="EMBL" id="GIH11728.1"/>
    </source>
</evidence>
<dbReference type="InterPro" id="IPR011044">
    <property type="entry name" value="Quino_amine_DH_bsu"/>
</dbReference>
<dbReference type="EMBL" id="BONY01000159">
    <property type="protein sequence ID" value="GIH11728.1"/>
    <property type="molecule type" value="Genomic_DNA"/>
</dbReference>
<proteinExistence type="predicted"/>
<dbReference type="InterPro" id="IPR002372">
    <property type="entry name" value="PQQ_rpt_dom"/>
</dbReference>
<dbReference type="InterPro" id="IPR015943">
    <property type="entry name" value="WD40/YVTN_repeat-like_dom_sf"/>
</dbReference>
<feature type="domain" description="Pyrrolo-quinoline quinone repeat" evidence="1">
    <location>
        <begin position="246"/>
        <end position="386"/>
    </location>
</feature>
<accession>A0A8J3VN18</accession>
<protein>
    <recommendedName>
        <fullName evidence="1">Pyrrolo-quinoline quinone repeat domain-containing protein</fullName>
    </recommendedName>
</protein>
<gene>
    <name evidence="2" type="ORF">Rhe02_97950</name>
</gene>
<comment type="caution">
    <text evidence="2">The sequence shown here is derived from an EMBL/GenBank/DDBJ whole genome shotgun (WGS) entry which is preliminary data.</text>
</comment>
<sequence>MTLLVSTGIWNPFPGLWAWFSESRPLAEPALQWQERLGGVPKTVTILDRFVVVEQRESVEVRTRLAGRRVWEAKADWATVAGSPEREVVVSGTLLKKGYEVRDPATGRVIRTDDKAAAVWSFSDGLIEVSCFTPKDCELTAKEPVSGDELWRTGLPGIGFVLFADNPKLAQGAVMTSDRFDAKAEPRPMPKVLGFPIDNRIHPVDTLERKALPVVEPDGHTSVTVLGGRIVYSIATPRDGTCLVTVSGRDGATGKEVWVKHGYQLRTISGAGCDQRKEPVAGGNAVVALRPDGREALLDAADGREVLTAEVGEKILATDGIRAVVRSADGSKITTFLLGRETALWSRKASDKSSVAVTRNAVILADRSPDRIIVLDPTSGRVLKDVRSAAKVVASDNRALLLADRRDLGYLPFNQ</sequence>
<dbReference type="Proteomes" id="UP000612899">
    <property type="component" value="Unassembled WGS sequence"/>
</dbReference>
<evidence type="ECO:0000259" key="1">
    <source>
        <dbReference type="Pfam" id="PF13360"/>
    </source>
</evidence>
<reference evidence="2" key="1">
    <citation type="submission" date="2021-01" db="EMBL/GenBank/DDBJ databases">
        <title>Whole genome shotgun sequence of Rhizocola hellebori NBRC 109834.</title>
        <authorList>
            <person name="Komaki H."/>
            <person name="Tamura T."/>
        </authorList>
    </citation>
    <scope>NUCLEOTIDE SEQUENCE</scope>
    <source>
        <strain evidence="2">NBRC 109834</strain>
    </source>
</reference>
<keyword evidence="3" id="KW-1185">Reference proteome</keyword>
<dbReference type="Gene3D" id="2.130.10.10">
    <property type="entry name" value="YVTN repeat-like/Quinoprotein amine dehydrogenase"/>
    <property type="match status" value="1"/>
</dbReference>